<evidence type="ECO:0000313" key="3">
    <source>
        <dbReference type="Proteomes" id="UP000193380"/>
    </source>
</evidence>
<evidence type="ECO:0008006" key="4">
    <source>
        <dbReference type="Google" id="ProtNLM"/>
    </source>
</evidence>
<reference evidence="2" key="1">
    <citation type="journal article" date="2014" name="Nat. Commun.">
        <title>The rainbow trout genome provides novel insights into evolution after whole-genome duplication in vertebrates.</title>
        <authorList>
            <person name="Berthelot C."/>
            <person name="Brunet F."/>
            <person name="Chalopin D."/>
            <person name="Juanchich A."/>
            <person name="Bernard M."/>
            <person name="Noel B."/>
            <person name="Bento P."/>
            <person name="Da Silva C."/>
            <person name="Labadie K."/>
            <person name="Alberti A."/>
            <person name="Aury J.M."/>
            <person name="Louis A."/>
            <person name="Dehais P."/>
            <person name="Bardou P."/>
            <person name="Montfort J."/>
            <person name="Klopp C."/>
            <person name="Cabau C."/>
            <person name="Gaspin C."/>
            <person name="Thorgaard G.H."/>
            <person name="Boussaha M."/>
            <person name="Quillet E."/>
            <person name="Guyomard R."/>
            <person name="Galiana D."/>
            <person name="Bobe J."/>
            <person name="Volff J.N."/>
            <person name="Genet C."/>
            <person name="Wincker P."/>
            <person name="Jaillon O."/>
            <person name="Roest Crollius H."/>
            <person name="Guiguen Y."/>
        </authorList>
    </citation>
    <scope>NUCLEOTIDE SEQUENCE [LARGE SCALE GENOMIC DNA]</scope>
</reference>
<dbReference type="Gene3D" id="3.40.50.200">
    <property type="entry name" value="Peptidase S8/S53 domain"/>
    <property type="match status" value="1"/>
</dbReference>
<dbReference type="AlphaFoldDB" id="A0A060WUA0"/>
<proteinExistence type="predicted"/>
<organism evidence="2 3">
    <name type="scientific">Oncorhynchus mykiss</name>
    <name type="common">Rainbow trout</name>
    <name type="synonym">Salmo gairdneri</name>
    <dbReference type="NCBI Taxonomy" id="8022"/>
    <lineage>
        <taxon>Eukaryota</taxon>
        <taxon>Metazoa</taxon>
        <taxon>Chordata</taxon>
        <taxon>Craniata</taxon>
        <taxon>Vertebrata</taxon>
        <taxon>Euteleostomi</taxon>
        <taxon>Actinopterygii</taxon>
        <taxon>Neopterygii</taxon>
        <taxon>Teleostei</taxon>
        <taxon>Protacanthopterygii</taxon>
        <taxon>Salmoniformes</taxon>
        <taxon>Salmonidae</taxon>
        <taxon>Salmoninae</taxon>
        <taxon>Oncorhynchus</taxon>
    </lineage>
</organism>
<dbReference type="GO" id="GO:0004252">
    <property type="term" value="F:serine-type endopeptidase activity"/>
    <property type="evidence" value="ECO:0007669"/>
    <property type="project" value="InterPro"/>
</dbReference>
<reference evidence="2" key="2">
    <citation type="submission" date="2014-03" db="EMBL/GenBank/DDBJ databases">
        <authorList>
            <person name="Genoscope - CEA"/>
        </authorList>
    </citation>
    <scope>NUCLEOTIDE SEQUENCE</scope>
</reference>
<dbReference type="InterPro" id="IPR036852">
    <property type="entry name" value="Peptidase_S8/S53_dom_sf"/>
</dbReference>
<dbReference type="PaxDb" id="8022-A0A060WUA0"/>
<dbReference type="STRING" id="8022.A0A060WUA0"/>
<gene>
    <name evidence="2" type="ORF">GSONMT00045874001</name>
</gene>
<dbReference type="SUPFAM" id="SSF52743">
    <property type="entry name" value="Subtilisin-like"/>
    <property type="match status" value="1"/>
</dbReference>
<dbReference type="EMBL" id="FR904614">
    <property type="protein sequence ID" value="CDQ68170.1"/>
    <property type="molecule type" value="Genomic_DNA"/>
</dbReference>
<accession>A0A060WUA0</accession>
<evidence type="ECO:0000313" key="2">
    <source>
        <dbReference type="EMBL" id="CDQ68170.1"/>
    </source>
</evidence>
<feature type="region of interest" description="Disordered" evidence="1">
    <location>
        <begin position="1"/>
        <end position="32"/>
    </location>
</feature>
<evidence type="ECO:0000256" key="1">
    <source>
        <dbReference type="SAM" id="MobiDB-lite"/>
    </source>
</evidence>
<dbReference type="GO" id="GO:0006508">
    <property type="term" value="P:proteolysis"/>
    <property type="evidence" value="ECO:0007669"/>
    <property type="project" value="InterPro"/>
</dbReference>
<name>A0A060WUA0_ONCMY</name>
<sequence>MTEFAHGGPPCHLPVQVSTSQQAPDPGEPCNNDTRWTQKCQSSRPLHRTSLSLALGFWHATGRHSSRRLMRAIPRHVAQILQADVLWQLGHTGSGVKVAVFDTGLIENHPHFKNGWDMVLLWQGSLPACESARALPLTLSFRVFTQQSGLLHLLVPGCL</sequence>
<dbReference type="Proteomes" id="UP000193380">
    <property type="component" value="Unassembled WGS sequence"/>
</dbReference>
<protein>
    <recommendedName>
        <fullName evidence="4">Peptidase S8/S53 domain-containing protein</fullName>
    </recommendedName>
</protein>